<evidence type="ECO:0000313" key="2">
    <source>
        <dbReference type="EMBL" id="KAK5075732.1"/>
    </source>
</evidence>
<keyword evidence="3" id="KW-1185">Reference proteome</keyword>
<dbReference type="PROSITE" id="PS50280">
    <property type="entry name" value="SET"/>
    <property type="match status" value="1"/>
</dbReference>
<dbReference type="SUPFAM" id="SSF82199">
    <property type="entry name" value="SET domain"/>
    <property type="match status" value="1"/>
</dbReference>
<sequence>MPTSQELTQWALSKGLRLNGIAAHNFPQRGMGIVAKKHFHAGDVLLSVPLSALRTERTVPENIRNCIKNISVQGLLATDLMLDTSQSSTLWKDSVPTKEDMKKAIPFMWEPMLQALLPEAASKLLAIQKQKFRSDWDSVSAALPAVSYDDFVYSWFIVGTRTFYYTHPDTQEPLDSNECLALVPFADYFNHVDVGCKVTFSSTGYTFCAERKIRKGEEICTNYGNHSNDFLLAEYGFVLEDNKWDEIPLDKVLLTLFSAKQKEILQEENFWGDYVLDEHSVCYRTQVAVRLLCMPIQTWRNSLESGFDDYDEYQGAADTILREALGIYSKAAYEKLEQVLELSAHLASPKGMLGKRWKQIHLLISTAIDGLGGQKLE</sequence>
<dbReference type="Gene3D" id="3.90.1410.10">
    <property type="entry name" value="set domain protein methyltransferase, domain 1"/>
    <property type="match status" value="1"/>
</dbReference>
<evidence type="ECO:0000313" key="3">
    <source>
        <dbReference type="Proteomes" id="UP001345013"/>
    </source>
</evidence>
<gene>
    <name evidence="2" type="ORF">LTR24_009937</name>
</gene>
<dbReference type="EMBL" id="JAVRRG010000252">
    <property type="protein sequence ID" value="KAK5075732.1"/>
    <property type="molecule type" value="Genomic_DNA"/>
</dbReference>
<dbReference type="PANTHER" id="PTHR13271">
    <property type="entry name" value="UNCHARACTERIZED PUTATIVE METHYLTRANSFERASE"/>
    <property type="match status" value="1"/>
</dbReference>
<reference evidence="2 3" key="1">
    <citation type="submission" date="2023-08" db="EMBL/GenBank/DDBJ databases">
        <title>Black Yeasts Isolated from many extreme environments.</title>
        <authorList>
            <person name="Coleine C."/>
            <person name="Stajich J.E."/>
            <person name="Selbmann L."/>
        </authorList>
    </citation>
    <scope>NUCLEOTIDE SEQUENCE [LARGE SCALE GENOMIC DNA]</scope>
    <source>
        <strain evidence="2 3">CCFEE 5885</strain>
    </source>
</reference>
<dbReference type="InterPro" id="IPR050600">
    <property type="entry name" value="SETD3_SETD6_MTase"/>
</dbReference>
<protein>
    <recommendedName>
        <fullName evidence="1">SET domain-containing protein</fullName>
    </recommendedName>
</protein>
<evidence type="ECO:0000259" key="1">
    <source>
        <dbReference type="PROSITE" id="PS50280"/>
    </source>
</evidence>
<dbReference type="InterPro" id="IPR001214">
    <property type="entry name" value="SET_dom"/>
</dbReference>
<dbReference type="PANTHER" id="PTHR13271:SF137">
    <property type="entry name" value="SET DOMAIN-CONTAINING PROTEIN"/>
    <property type="match status" value="1"/>
</dbReference>
<dbReference type="InterPro" id="IPR044429">
    <property type="entry name" value="SETD4_SET"/>
</dbReference>
<feature type="domain" description="SET" evidence="1">
    <location>
        <begin position="14"/>
        <end position="224"/>
    </location>
</feature>
<comment type="caution">
    <text evidence="2">The sequence shown here is derived from an EMBL/GenBank/DDBJ whole genome shotgun (WGS) entry which is preliminary data.</text>
</comment>
<dbReference type="Proteomes" id="UP001345013">
    <property type="component" value="Unassembled WGS sequence"/>
</dbReference>
<organism evidence="2 3">
    <name type="scientific">Lithohypha guttulata</name>
    <dbReference type="NCBI Taxonomy" id="1690604"/>
    <lineage>
        <taxon>Eukaryota</taxon>
        <taxon>Fungi</taxon>
        <taxon>Dikarya</taxon>
        <taxon>Ascomycota</taxon>
        <taxon>Pezizomycotina</taxon>
        <taxon>Eurotiomycetes</taxon>
        <taxon>Chaetothyriomycetidae</taxon>
        <taxon>Chaetothyriales</taxon>
        <taxon>Trichomeriaceae</taxon>
        <taxon>Lithohypha</taxon>
    </lineage>
</organism>
<accession>A0ABR0JWD0</accession>
<dbReference type="InterPro" id="IPR046341">
    <property type="entry name" value="SET_dom_sf"/>
</dbReference>
<dbReference type="Pfam" id="PF00856">
    <property type="entry name" value="SET"/>
    <property type="match status" value="1"/>
</dbReference>
<proteinExistence type="predicted"/>
<name>A0ABR0JWD0_9EURO</name>
<dbReference type="CDD" id="cd19177">
    <property type="entry name" value="SET_SETD4"/>
    <property type="match status" value="1"/>
</dbReference>